<organism evidence="1 2">
    <name type="scientific">Methanococcus maripaludis OS7</name>
    <dbReference type="NCBI Taxonomy" id="637915"/>
    <lineage>
        <taxon>Archaea</taxon>
        <taxon>Methanobacteriati</taxon>
        <taxon>Methanobacteriota</taxon>
        <taxon>Methanomada group</taxon>
        <taxon>Methanococci</taxon>
        <taxon>Methanococcales</taxon>
        <taxon>Methanococcaceae</taxon>
        <taxon>Methanococcus</taxon>
    </lineage>
</organism>
<dbReference type="GeneID" id="10981880"/>
<protein>
    <recommendedName>
        <fullName evidence="3">Iron-sulfur cluster-binding protein</fullName>
    </recommendedName>
</protein>
<evidence type="ECO:0000313" key="2">
    <source>
        <dbReference type="Proteomes" id="UP000263689"/>
    </source>
</evidence>
<accession>A0A2Z5PGH0</accession>
<dbReference type="Proteomes" id="UP000263689">
    <property type="component" value="Chromosome"/>
</dbReference>
<dbReference type="EMBL" id="AP011528">
    <property type="protein sequence ID" value="BAP62540.1"/>
    <property type="molecule type" value="Genomic_DNA"/>
</dbReference>
<evidence type="ECO:0008006" key="3">
    <source>
        <dbReference type="Google" id="ProtNLM"/>
    </source>
</evidence>
<dbReference type="PANTHER" id="PTHR42827:SF1">
    <property type="entry name" value="IRON-SULFUR CLUSTER-BINDING PROTEIN"/>
    <property type="match status" value="1"/>
</dbReference>
<dbReference type="SMR" id="A0A2Z5PGH0"/>
<gene>
    <name evidence="1" type="ORF">MMOS7_04540</name>
</gene>
<reference evidence="1 2" key="1">
    <citation type="submission" date="2009-06" db="EMBL/GenBank/DDBJ databases">
        <title>Molecular Evidence for Microbiologically Influenced Corrosion from genome of Methanogen.</title>
        <authorList>
            <person name="Ito N."/>
            <person name="Tsurumaru H."/>
            <person name="Shimizu A."/>
            <person name="Harada T."/>
            <person name="Hosoyama A."/>
            <person name="Horikawa H."/>
            <person name="Wakai S."/>
            <person name="Sasaki K."/>
            <person name="Nishijima K."/>
            <person name="Ataku H."/>
            <person name="Yamazaki J."/>
            <person name="Mise M."/>
            <person name="Yamazaki S."/>
            <person name="Tanikawa S."/>
            <person name="Harayama S."/>
            <person name="Fujita N."/>
        </authorList>
    </citation>
    <scope>NUCLEOTIDE SEQUENCE [LARGE SCALE GENOMIC DNA]</scope>
    <source>
        <strain evidence="2">OS7 ( NBRC 103642)</strain>
    </source>
</reference>
<sequence length="265" mass="30295">MENLIENLIIEFVKNYSKEHDTKTKWLTPIVGFADSCDPEFLELKQVIAEKHLTPKEVLSESESVICYFLPFEKEINLGNVHPGLASETWAISYVETNKMIEDLNDYLSEKLGEMNHTCSKIPPTHNFDKEKLISYWSHRHVAKIAGLGTFGINNMLITEKGCNGRFGSLITSAKLKPSEKPDYEYCLYKYNGSCKLCIEKCEKEALKINEFDRKECYKVCLTNQKVYEKYGVADVCAKCLCNVPCSFKNPAKNLNDKLKSENKS</sequence>
<proteinExistence type="predicted"/>
<dbReference type="RefSeq" id="WP_013998854.1">
    <property type="nucleotide sequence ID" value="NZ_AP011528.1"/>
</dbReference>
<name>A0A2Z5PGH0_METMI</name>
<evidence type="ECO:0000313" key="1">
    <source>
        <dbReference type="EMBL" id="BAP62540.1"/>
    </source>
</evidence>
<dbReference type="AlphaFoldDB" id="A0A2Z5PGH0"/>
<dbReference type="GeneID" id="37874939"/>
<dbReference type="PANTHER" id="PTHR42827">
    <property type="entry name" value="IRON-SULFUR CLUSTER-BINDING PROTEIN-RELATED"/>
    <property type="match status" value="1"/>
</dbReference>
<dbReference type="KEGG" id="mmao:MMOS7_04540"/>